<dbReference type="Proteomes" id="UP001519308">
    <property type="component" value="Unassembled WGS sequence"/>
</dbReference>
<evidence type="ECO:0008006" key="5">
    <source>
        <dbReference type="Google" id="ProtNLM"/>
    </source>
</evidence>
<accession>A0ABS4K605</accession>
<evidence type="ECO:0000259" key="1">
    <source>
        <dbReference type="Pfam" id="PF03050"/>
    </source>
</evidence>
<protein>
    <recommendedName>
        <fullName evidence="5">Transposase IS66 C-terminal domain-containing protein</fullName>
    </recommendedName>
</protein>
<name>A0ABS4K605_9CLOT</name>
<evidence type="ECO:0000313" key="4">
    <source>
        <dbReference type="Proteomes" id="UP001519308"/>
    </source>
</evidence>
<reference evidence="3 4" key="1">
    <citation type="submission" date="2021-03" db="EMBL/GenBank/DDBJ databases">
        <title>Genomic Encyclopedia of Type Strains, Phase IV (KMG-IV): sequencing the most valuable type-strain genomes for metagenomic binning, comparative biology and taxonomic classification.</title>
        <authorList>
            <person name="Goeker M."/>
        </authorList>
    </citation>
    <scope>NUCLEOTIDE SEQUENCE [LARGE SCALE GENOMIC DNA]</scope>
    <source>
        <strain evidence="3 4">DSM 28650</strain>
    </source>
</reference>
<proteinExistence type="predicted"/>
<dbReference type="Pfam" id="PF03050">
    <property type="entry name" value="DDE_Tnp_IS66"/>
    <property type="match status" value="1"/>
</dbReference>
<dbReference type="EMBL" id="JAGGLL010000024">
    <property type="protein sequence ID" value="MBP2023198.1"/>
    <property type="molecule type" value="Genomic_DNA"/>
</dbReference>
<evidence type="ECO:0000259" key="2">
    <source>
        <dbReference type="Pfam" id="PF13817"/>
    </source>
</evidence>
<feature type="domain" description="Transposase IS66 central" evidence="1">
    <location>
        <begin position="14"/>
        <end position="38"/>
    </location>
</feature>
<evidence type="ECO:0000313" key="3">
    <source>
        <dbReference type="EMBL" id="MBP2023198.1"/>
    </source>
</evidence>
<organism evidence="3 4">
    <name type="scientific">Clostridium punense</name>
    <dbReference type="NCBI Taxonomy" id="1054297"/>
    <lineage>
        <taxon>Bacteria</taxon>
        <taxon>Bacillati</taxon>
        <taxon>Bacillota</taxon>
        <taxon>Clostridia</taxon>
        <taxon>Eubacteriales</taxon>
        <taxon>Clostridiaceae</taxon>
        <taxon>Clostridium</taxon>
    </lineage>
</organism>
<dbReference type="RefSeq" id="WP_021281769.1">
    <property type="nucleotide sequence ID" value="NZ_JAGGLL010000024.1"/>
</dbReference>
<dbReference type="InterPro" id="IPR039552">
    <property type="entry name" value="IS66_C"/>
</dbReference>
<feature type="domain" description="Transposase IS66 C-terminal" evidence="2">
    <location>
        <begin position="45"/>
        <end position="86"/>
    </location>
</feature>
<dbReference type="InterPro" id="IPR004291">
    <property type="entry name" value="Transposase_IS66_central"/>
</dbReference>
<comment type="caution">
    <text evidence="3">The sequence shown here is derived from an EMBL/GenBank/DDBJ whole genome shotgun (WGS) entry which is preliminary data.</text>
</comment>
<gene>
    <name evidence="3" type="ORF">J2Z44_003033</name>
</gene>
<sequence>MRITIIILTLGLLAERSVKPFVIGRKNFLFCDTVRGAKSSSIIYSIVETAKENEINPMKYLTYIFETMPNIDFKNNPELIEQLLPWGGYLA</sequence>
<keyword evidence="4" id="KW-1185">Reference proteome</keyword>
<dbReference type="Pfam" id="PF13817">
    <property type="entry name" value="DDE_Tnp_IS66_C"/>
    <property type="match status" value="1"/>
</dbReference>